<evidence type="ECO:0000313" key="4">
    <source>
        <dbReference type="Proteomes" id="UP000194159"/>
    </source>
</evidence>
<evidence type="ECO:0000259" key="2">
    <source>
        <dbReference type="Pfam" id="PF13460"/>
    </source>
</evidence>
<gene>
    <name evidence="3" type="ORF">NXC12_CH02867</name>
</gene>
<protein>
    <submittedName>
        <fullName evidence="3">NAD-dependent nucleoside-diphosphate-sugar epimerase protein</fullName>
    </submittedName>
</protein>
<dbReference type="InterPro" id="IPR036291">
    <property type="entry name" value="NAD(P)-bd_dom_sf"/>
</dbReference>
<dbReference type="SUPFAM" id="SSF51735">
    <property type="entry name" value="NAD(P)-binding Rossmann-fold domains"/>
    <property type="match status" value="1"/>
</dbReference>
<dbReference type="PANTHER" id="PTHR12126">
    <property type="entry name" value="NADH-UBIQUINONE OXIDOREDUCTASE 39 KDA SUBUNIT-RELATED"/>
    <property type="match status" value="1"/>
</dbReference>
<name>A0AAN1EKU0_RHIET</name>
<reference evidence="3 4" key="1">
    <citation type="submission" date="2017-04" db="EMBL/GenBank/DDBJ databases">
        <title>Complete genome sequences of Rhizobium genomic linages associated to common bean (phaseolus vulgaris).</title>
        <authorList>
            <person name="Santamaria R.I."/>
            <person name="Bustos P."/>
            <person name="Perez-Carrascal O."/>
            <person name="Martinez-Flores I."/>
            <person name="Juarez S."/>
            <person name="Lozano L."/>
            <person name="Miranda F."/>
            <person name="Vinuesa P."/>
            <person name="Martinez-Romero E."/>
            <person name="Cevallos M.A."/>
            <person name="Romero D."/>
            <person name="Davila G."/>
            <person name="Gonzalez V."/>
        </authorList>
    </citation>
    <scope>NUCLEOTIDE SEQUENCE [LARGE SCALE GENOMIC DNA]</scope>
    <source>
        <strain evidence="3 4">NXC12</strain>
    </source>
</reference>
<feature type="transmembrane region" description="Helical" evidence="1">
    <location>
        <begin position="310"/>
        <end position="329"/>
    </location>
</feature>
<sequence length="423" mass="44536">MNILILGATGFIGSVVAARLVADGHAVTGLGRNPARARLKQPAIDWPQADLSRMTKPEDWENLLKDRHVVVNCAGALQDGLSDDLTATQADAMLALYAAAQRSRRLIVQISARTAGAAGDLPFLATKRRADEALAASGLPYLILRPALVLGRNAHGGSSLIRALAAFPLALPLTHAQSPVETLSVDDVAEAVSQAVAGQLRGDIVLASDEVLTLAELVRLHRQWLGLPTARVVSLAPWLARPVTWFADLAGLLGWRSPLRSTAMTVMSEGIKSAKAQSALAATSAAATLAANPSGVQDLWFARLYLLKPLVIAGLSVFWLLSGLIPLLALEKTSTHFLPFMPEAAATALTLVTCLIDIALGAAVLVRPLAKRALLGMLAVSLAYLAGATMLEPALWLDPLGPLVKVLPSILLTLTALATLDER</sequence>
<dbReference type="Pfam" id="PF13781">
    <property type="entry name" value="DoxX_3"/>
    <property type="match status" value="1"/>
</dbReference>
<feature type="transmembrane region" description="Helical" evidence="1">
    <location>
        <begin position="373"/>
        <end position="391"/>
    </location>
</feature>
<proteinExistence type="predicted"/>
<dbReference type="Pfam" id="PF13460">
    <property type="entry name" value="NAD_binding_10"/>
    <property type="match status" value="1"/>
</dbReference>
<keyword evidence="1" id="KW-0812">Transmembrane</keyword>
<organism evidence="3 4">
    <name type="scientific">Rhizobium etli</name>
    <dbReference type="NCBI Taxonomy" id="29449"/>
    <lineage>
        <taxon>Bacteria</taxon>
        <taxon>Pseudomonadati</taxon>
        <taxon>Pseudomonadota</taxon>
        <taxon>Alphaproteobacteria</taxon>
        <taxon>Hyphomicrobiales</taxon>
        <taxon>Rhizobiaceae</taxon>
        <taxon>Rhizobium/Agrobacterium group</taxon>
        <taxon>Rhizobium</taxon>
    </lineage>
</organism>
<dbReference type="RefSeq" id="WP_011426031.1">
    <property type="nucleotide sequence ID" value="NZ_CP020906.1"/>
</dbReference>
<feature type="transmembrane region" description="Helical" evidence="1">
    <location>
        <begin position="344"/>
        <end position="366"/>
    </location>
</feature>
<dbReference type="Gene3D" id="3.40.50.720">
    <property type="entry name" value="NAD(P)-binding Rossmann-like Domain"/>
    <property type="match status" value="1"/>
</dbReference>
<dbReference type="InterPro" id="IPR051207">
    <property type="entry name" value="ComplexI_NDUFA9_subunit"/>
</dbReference>
<evidence type="ECO:0000256" key="1">
    <source>
        <dbReference type="SAM" id="Phobius"/>
    </source>
</evidence>
<dbReference type="InterPro" id="IPR016040">
    <property type="entry name" value="NAD(P)-bd_dom"/>
</dbReference>
<dbReference type="AlphaFoldDB" id="A0AAN1EKU0"/>
<feature type="domain" description="NAD(P)-binding" evidence="2">
    <location>
        <begin position="7"/>
        <end position="153"/>
    </location>
</feature>
<evidence type="ECO:0000313" key="3">
    <source>
        <dbReference type="EMBL" id="ARQ10871.1"/>
    </source>
</evidence>
<dbReference type="PANTHER" id="PTHR12126:SF11">
    <property type="entry name" value="NADH DEHYDROGENASE [UBIQUINONE] 1 ALPHA SUBCOMPLEX SUBUNIT 9, MITOCHONDRIAL"/>
    <property type="match status" value="1"/>
</dbReference>
<keyword evidence="1" id="KW-1133">Transmembrane helix</keyword>
<dbReference type="EMBL" id="CP020906">
    <property type="protein sequence ID" value="ARQ10871.1"/>
    <property type="molecule type" value="Genomic_DNA"/>
</dbReference>
<accession>A0AAN1EKU0</accession>
<dbReference type="InterPro" id="IPR025695">
    <property type="entry name" value="DoxX-like"/>
</dbReference>
<dbReference type="GO" id="GO:0044877">
    <property type="term" value="F:protein-containing complex binding"/>
    <property type="evidence" value="ECO:0007669"/>
    <property type="project" value="TreeGrafter"/>
</dbReference>
<dbReference type="Proteomes" id="UP000194159">
    <property type="component" value="Chromosome"/>
</dbReference>
<keyword evidence="1" id="KW-0472">Membrane</keyword>